<organism evidence="1">
    <name type="scientific">Rhizophora mucronata</name>
    <name type="common">Asiatic mangrove</name>
    <dbReference type="NCBI Taxonomy" id="61149"/>
    <lineage>
        <taxon>Eukaryota</taxon>
        <taxon>Viridiplantae</taxon>
        <taxon>Streptophyta</taxon>
        <taxon>Embryophyta</taxon>
        <taxon>Tracheophyta</taxon>
        <taxon>Spermatophyta</taxon>
        <taxon>Magnoliopsida</taxon>
        <taxon>eudicotyledons</taxon>
        <taxon>Gunneridae</taxon>
        <taxon>Pentapetalae</taxon>
        <taxon>rosids</taxon>
        <taxon>fabids</taxon>
        <taxon>Malpighiales</taxon>
        <taxon>Rhizophoraceae</taxon>
        <taxon>Rhizophora</taxon>
    </lineage>
</organism>
<keyword evidence="1" id="KW-0645">Protease</keyword>
<sequence>MWSLGPSLRRQGFAMAEFTVQTSQIFVRSNSIHLVSESSENN</sequence>
<dbReference type="GO" id="GO:0004180">
    <property type="term" value="F:carboxypeptidase activity"/>
    <property type="evidence" value="ECO:0007669"/>
    <property type="project" value="UniProtKB-KW"/>
</dbReference>
<dbReference type="EMBL" id="GGEC01044302">
    <property type="protein sequence ID" value="MBX24786.1"/>
    <property type="molecule type" value="Transcribed_RNA"/>
</dbReference>
<keyword evidence="1" id="KW-0121">Carboxypeptidase</keyword>
<dbReference type="AlphaFoldDB" id="A0A2P2M3I4"/>
<proteinExistence type="predicted"/>
<name>A0A2P2M3I4_RHIMU</name>
<keyword evidence="1" id="KW-0378">Hydrolase</keyword>
<reference evidence="1" key="1">
    <citation type="submission" date="2018-02" db="EMBL/GenBank/DDBJ databases">
        <title>Rhizophora mucronata_Transcriptome.</title>
        <authorList>
            <person name="Meera S.P."/>
            <person name="Sreeshan A."/>
            <person name="Augustine A."/>
        </authorList>
    </citation>
    <scope>NUCLEOTIDE SEQUENCE</scope>
    <source>
        <tissue evidence="1">Leaf</tissue>
    </source>
</reference>
<protein>
    <submittedName>
        <fullName evidence="1">Serine carboxypeptidase-like 17</fullName>
    </submittedName>
</protein>
<evidence type="ECO:0000313" key="1">
    <source>
        <dbReference type="EMBL" id="MBX24786.1"/>
    </source>
</evidence>
<accession>A0A2P2M3I4</accession>